<organism evidence="2 3">
    <name type="scientific">Polaromonas jejuensis</name>
    <dbReference type="NCBI Taxonomy" id="457502"/>
    <lineage>
        <taxon>Bacteria</taxon>
        <taxon>Pseudomonadati</taxon>
        <taxon>Pseudomonadota</taxon>
        <taxon>Betaproteobacteria</taxon>
        <taxon>Burkholderiales</taxon>
        <taxon>Comamonadaceae</taxon>
        <taxon>Polaromonas</taxon>
    </lineage>
</organism>
<accession>A0ABW0QH52</accession>
<name>A0ABW0QH52_9BURK</name>
<keyword evidence="3" id="KW-1185">Reference proteome</keyword>
<dbReference type="InterPro" id="IPR014057">
    <property type="entry name" value="HI1420"/>
</dbReference>
<feature type="region of interest" description="Disordered" evidence="1">
    <location>
        <begin position="102"/>
        <end position="134"/>
    </location>
</feature>
<evidence type="ECO:0000313" key="3">
    <source>
        <dbReference type="Proteomes" id="UP001596084"/>
    </source>
</evidence>
<dbReference type="InterPro" id="IPR010982">
    <property type="entry name" value="Lambda_DNA-bd_dom_sf"/>
</dbReference>
<dbReference type="Pfam" id="PF21716">
    <property type="entry name" value="dnstrm_HI1420"/>
    <property type="match status" value="1"/>
</dbReference>
<dbReference type="RefSeq" id="WP_084389429.1">
    <property type="nucleotide sequence ID" value="NZ_JBHSMX010000065.1"/>
</dbReference>
<sequence>MRNDNPLGLKPFDEAEYLTDEKAIAEYLNAAAEMGDPAVLLDAFAVVGRARGMAELARKAGLGRESLYKALAPGAHPRYDTIFRVAQALGVNFHFAAPEDVRTPRKKVSAPAKTLRRTAAKKLRRSHGAMSSTL</sequence>
<dbReference type="PANTHER" id="PTHR40275:SF1">
    <property type="entry name" value="SSL7038 PROTEIN"/>
    <property type="match status" value="1"/>
</dbReference>
<evidence type="ECO:0000256" key="1">
    <source>
        <dbReference type="SAM" id="MobiDB-lite"/>
    </source>
</evidence>
<protein>
    <submittedName>
        <fullName evidence="2">Addiction module antidote protein</fullName>
    </submittedName>
</protein>
<dbReference type="NCBIfam" id="TIGR02684">
    <property type="entry name" value="dnstrm_HI1420"/>
    <property type="match status" value="1"/>
</dbReference>
<gene>
    <name evidence="2" type="ORF">ACFPP7_21545</name>
</gene>
<reference evidence="3" key="1">
    <citation type="journal article" date="2019" name="Int. J. Syst. Evol. Microbiol.">
        <title>The Global Catalogue of Microorganisms (GCM) 10K type strain sequencing project: providing services to taxonomists for standard genome sequencing and annotation.</title>
        <authorList>
            <consortium name="The Broad Institute Genomics Platform"/>
            <consortium name="The Broad Institute Genome Sequencing Center for Infectious Disease"/>
            <person name="Wu L."/>
            <person name="Ma J."/>
        </authorList>
    </citation>
    <scope>NUCLEOTIDE SEQUENCE [LARGE SCALE GENOMIC DNA]</scope>
    <source>
        <strain evidence="3">CGMCC 4.7277</strain>
    </source>
</reference>
<dbReference type="Gene3D" id="1.10.260.40">
    <property type="entry name" value="lambda repressor-like DNA-binding domains"/>
    <property type="match status" value="1"/>
</dbReference>
<comment type="caution">
    <text evidence="2">The sequence shown here is derived from an EMBL/GenBank/DDBJ whole genome shotgun (WGS) entry which is preliminary data.</text>
</comment>
<dbReference type="SUPFAM" id="SSF47413">
    <property type="entry name" value="lambda repressor-like DNA-binding domains"/>
    <property type="match status" value="1"/>
</dbReference>
<dbReference type="PANTHER" id="PTHR40275">
    <property type="entry name" value="SSL7038 PROTEIN"/>
    <property type="match status" value="1"/>
</dbReference>
<feature type="compositionally biased region" description="Basic residues" evidence="1">
    <location>
        <begin position="104"/>
        <end position="127"/>
    </location>
</feature>
<dbReference type="EMBL" id="JBHSMX010000065">
    <property type="protein sequence ID" value="MFC5523477.1"/>
    <property type="molecule type" value="Genomic_DNA"/>
</dbReference>
<dbReference type="Proteomes" id="UP001596084">
    <property type="component" value="Unassembled WGS sequence"/>
</dbReference>
<evidence type="ECO:0000313" key="2">
    <source>
        <dbReference type="EMBL" id="MFC5523477.1"/>
    </source>
</evidence>
<proteinExistence type="predicted"/>